<dbReference type="GO" id="GO:0005524">
    <property type="term" value="F:ATP binding"/>
    <property type="evidence" value="ECO:0007669"/>
    <property type="project" value="UniProtKB-KW"/>
</dbReference>
<reference evidence="12" key="1">
    <citation type="submission" date="2020-03" db="EMBL/GenBank/DDBJ databases">
        <title>The deep terrestrial virosphere.</title>
        <authorList>
            <person name="Holmfeldt K."/>
            <person name="Nilsson E."/>
            <person name="Simone D."/>
            <person name="Lopez-Fernandez M."/>
            <person name="Wu X."/>
            <person name="de Brujin I."/>
            <person name="Lundin D."/>
            <person name="Andersson A."/>
            <person name="Bertilsson S."/>
            <person name="Dopson M."/>
        </authorList>
    </citation>
    <scope>NUCLEOTIDE SEQUENCE</scope>
    <source>
        <strain evidence="12">MM415B03524</strain>
    </source>
</reference>
<keyword evidence="7" id="KW-0238">DNA-binding</keyword>
<keyword evidence="6" id="KW-0067">ATP-binding</keyword>
<dbReference type="PROSITE" id="PS51199">
    <property type="entry name" value="SF4_HELICASE"/>
    <property type="match status" value="1"/>
</dbReference>
<dbReference type="InterPro" id="IPR036185">
    <property type="entry name" value="DNA_heli_DnaB-like_N_sf"/>
</dbReference>
<dbReference type="GO" id="GO:0016787">
    <property type="term" value="F:hydrolase activity"/>
    <property type="evidence" value="ECO:0007669"/>
    <property type="project" value="UniProtKB-KW"/>
</dbReference>
<dbReference type="GO" id="GO:0006260">
    <property type="term" value="P:DNA replication"/>
    <property type="evidence" value="ECO:0007669"/>
    <property type="project" value="UniProtKB-KW"/>
</dbReference>
<dbReference type="SUPFAM" id="SSF48024">
    <property type="entry name" value="N-terminal domain of DnaB helicase"/>
    <property type="match status" value="1"/>
</dbReference>
<evidence type="ECO:0000256" key="8">
    <source>
        <dbReference type="ARBA" id="ARBA00023235"/>
    </source>
</evidence>
<dbReference type="EC" id="5.6.2.3" evidence="9"/>
<keyword evidence="8" id="KW-0413">Isomerase</keyword>
<evidence type="ECO:0000259" key="11">
    <source>
        <dbReference type="PROSITE" id="PS51199"/>
    </source>
</evidence>
<evidence type="ECO:0000256" key="10">
    <source>
        <dbReference type="ARBA" id="ARBA00048954"/>
    </source>
</evidence>
<sequence>MNEIAADPPAQCKAAEGQVLGAMLLGGHVVPDVQALISAKDFFTLAHGTIYSVLCDMHAGGKAIDLAGAFVEFQRRDLLRTIGQGTTDADGRDYLVALAEGVPAGADGVRAAGNALYYARQVREIAQLRQLEQLGGELQSLAKGGDLGNVLAYARQRLDELTDEAAERGLVSAAGALADVVADTKSGRPREVVATGFPSIDGPLGGGFEAGNLIALAADTAGGKSAFSLNIAAHVAAVGQPVLYASAEMTIPEIRRRLAAMLARVSVNRIKARNLNEHESAALDAAAAQVRGWPLYLTDAAQSVPEISSWTRQVGGKTGRRVAMVVADYLQLLRAETGDSLRERIAGLAWALKELAMRTPCAVLMLSQLSRADLAGGRLPSLHGLKEASDIGQHSNVVLLLHQTGEYDTNGMPIVWGKVAKARDGRTTPWPKAGARVSGAIRLRFIPEQLRFEDTIRESDDMTMQTPSCGGMPK</sequence>
<feature type="domain" description="SF4 helicase" evidence="11">
    <location>
        <begin position="186"/>
        <end position="459"/>
    </location>
</feature>
<dbReference type="GO" id="GO:0005829">
    <property type="term" value="C:cytosol"/>
    <property type="evidence" value="ECO:0007669"/>
    <property type="project" value="TreeGrafter"/>
</dbReference>
<dbReference type="InterPro" id="IPR007694">
    <property type="entry name" value="DNA_helicase_DnaB-like_C"/>
</dbReference>
<keyword evidence="5 12" id="KW-0347">Helicase</keyword>
<keyword evidence="3" id="KW-0547">Nucleotide-binding</keyword>
<evidence type="ECO:0000256" key="3">
    <source>
        <dbReference type="ARBA" id="ARBA00022741"/>
    </source>
</evidence>
<evidence type="ECO:0000256" key="4">
    <source>
        <dbReference type="ARBA" id="ARBA00022801"/>
    </source>
</evidence>
<organism evidence="12">
    <name type="scientific">viral metagenome</name>
    <dbReference type="NCBI Taxonomy" id="1070528"/>
    <lineage>
        <taxon>unclassified sequences</taxon>
        <taxon>metagenomes</taxon>
        <taxon>organismal metagenomes</taxon>
    </lineage>
</organism>
<dbReference type="Pfam" id="PF00772">
    <property type="entry name" value="DnaB"/>
    <property type="match status" value="1"/>
</dbReference>
<comment type="similarity">
    <text evidence="1">Belongs to the helicase family. DnaB subfamily.</text>
</comment>
<dbReference type="PANTHER" id="PTHR30153:SF2">
    <property type="entry name" value="REPLICATIVE DNA HELICASE"/>
    <property type="match status" value="1"/>
</dbReference>
<dbReference type="GO" id="GO:0003677">
    <property type="term" value="F:DNA binding"/>
    <property type="evidence" value="ECO:0007669"/>
    <property type="project" value="UniProtKB-KW"/>
</dbReference>
<dbReference type="Gene3D" id="3.40.50.300">
    <property type="entry name" value="P-loop containing nucleotide triphosphate hydrolases"/>
    <property type="match status" value="1"/>
</dbReference>
<dbReference type="SUPFAM" id="SSF52540">
    <property type="entry name" value="P-loop containing nucleoside triphosphate hydrolases"/>
    <property type="match status" value="1"/>
</dbReference>
<dbReference type="GO" id="GO:0043139">
    <property type="term" value="F:5'-3' DNA helicase activity"/>
    <property type="evidence" value="ECO:0007669"/>
    <property type="project" value="UniProtKB-EC"/>
</dbReference>
<evidence type="ECO:0000256" key="5">
    <source>
        <dbReference type="ARBA" id="ARBA00022806"/>
    </source>
</evidence>
<keyword evidence="2" id="KW-0235">DNA replication</keyword>
<dbReference type="PANTHER" id="PTHR30153">
    <property type="entry name" value="REPLICATIVE DNA HELICASE DNAB"/>
    <property type="match status" value="1"/>
</dbReference>
<evidence type="ECO:0000256" key="9">
    <source>
        <dbReference type="ARBA" id="ARBA00044969"/>
    </source>
</evidence>
<keyword evidence="4" id="KW-0378">Hydrolase</keyword>
<dbReference type="InterPro" id="IPR007693">
    <property type="entry name" value="DNA_helicase_DnaB-like_N"/>
</dbReference>
<proteinExistence type="inferred from homology"/>
<dbReference type="Gene3D" id="1.10.860.10">
    <property type="entry name" value="DNAb Helicase, Chain A"/>
    <property type="match status" value="1"/>
</dbReference>
<evidence type="ECO:0000313" key="12">
    <source>
        <dbReference type="EMBL" id="QJA90886.1"/>
    </source>
</evidence>
<dbReference type="Pfam" id="PF03796">
    <property type="entry name" value="DnaB_C"/>
    <property type="match status" value="1"/>
</dbReference>
<dbReference type="AlphaFoldDB" id="A0A6M3L7S1"/>
<dbReference type="InterPro" id="IPR016136">
    <property type="entry name" value="DNA_helicase_N/primase_C"/>
</dbReference>
<accession>A0A6M3L7S1</accession>
<comment type="catalytic activity">
    <reaction evidence="10">
        <text>ATP + H2O = ADP + phosphate + H(+)</text>
        <dbReference type="Rhea" id="RHEA:13065"/>
        <dbReference type="ChEBI" id="CHEBI:15377"/>
        <dbReference type="ChEBI" id="CHEBI:15378"/>
        <dbReference type="ChEBI" id="CHEBI:30616"/>
        <dbReference type="ChEBI" id="CHEBI:43474"/>
        <dbReference type="ChEBI" id="CHEBI:456216"/>
        <dbReference type="EC" id="5.6.2.3"/>
    </reaction>
</comment>
<evidence type="ECO:0000256" key="6">
    <source>
        <dbReference type="ARBA" id="ARBA00022840"/>
    </source>
</evidence>
<evidence type="ECO:0000256" key="7">
    <source>
        <dbReference type="ARBA" id="ARBA00023125"/>
    </source>
</evidence>
<name>A0A6M3L7S1_9ZZZZ</name>
<protein>
    <recommendedName>
        <fullName evidence="9">DNA 5'-3' helicase</fullName>
        <ecNumber evidence="9">5.6.2.3</ecNumber>
    </recommendedName>
</protein>
<dbReference type="InterPro" id="IPR027417">
    <property type="entry name" value="P-loop_NTPase"/>
</dbReference>
<gene>
    <name evidence="12" type="ORF">MM415B03524_0011</name>
</gene>
<evidence type="ECO:0000256" key="1">
    <source>
        <dbReference type="ARBA" id="ARBA00008428"/>
    </source>
</evidence>
<evidence type="ECO:0000256" key="2">
    <source>
        <dbReference type="ARBA" id="ARBA00022705"/>
    </source>
</evidence>
<dbReference type="EMBL" id="MT142945">
    <property type="protein sequence ID" value="QJA90886.1"/>
    <property type="molecule type" value="Genomic_DNA"/>
</dbReference>